<sequence length="483" mass="52819">MGGLHPHTVFPGGSVSDCPQASHLRAAMVMPAGLKPILLPLVLVLFQVAPSTQEPQEVQLRLAGPRGSAGEGRLEVLYQGRWGTVCDDGFDFHVATVACRQLGYTSAITWTHSATYGQGEGPIWLDNVQCGGNEVSLADCAHNGWGTSDCHHGEDAGVVCSGQRLHGDPSLTSAPGPGLSLEEVRIKPILARAKLSMPVMEGAVEVKHNGHWRQVCDAGWTQNNSRVVCGMLGFPHEKSVNISFYRLRNLSQKSSFWVHRVQCQGTEPHLSRCPTQLAPPVPRQHACPRGMHAIVSCVPGPAFQQNKNRGKKPPRKGLPVRLRAGAHAGEGRVEVLRHGQWGTVCSRRWDLAAASVVCRQLGYGTARQALLRAQMGQGLQRRFACANFGEQGVSVGCWDTYRHDIDCQWIDITDVPPGSYTFQVVVNPKHEVAESDFSNNVLRCQCKYDGQRVWMHGCHTSDAYGADVVSEMERRERLANNLV</sequence>
<evidence type="ECO:0000256" key="7">
    <source>
        <dbReference type="ARBA" id="ARBA00023157"/>
    </source>
</evidence>
<feature type="disulfide bond" evidence="9">
    <location>
        <begin position="130"/>
        <end position="140"/>
    </location>
</feature>
<protein>
    <submittedName>
        <fullName evidence="11">Lysyl oxidase like 4</fullName>
    </submittedName>
</protein>
<evidence type="ECO:0000259" key="10">
    <source>
        <dbReference type="PROSITE" id="PS50287"/>
    </source>
</evidence>
<dbReference type="GO" id="GO:0016020">
    <property type="term" value="C:membrane"/>
    <property type="evidence" value="ECO:0007669"/>
    <property type="project" value="UniProtKB-SubCell"/>
</dbReference>
<dbReference type="PROSITE" id="PS50287">
    <property type="entry name" value="SRCR_2"/>
    <property type="match status" value="3"/>
</dbReference>
<keyword evidence="4" id="KW-0677">Repeat</keyword>
<dbReference type="GO" id="GO:0003909">
    <property type="term" value="F:DNA ligase activity"/>
    <property type="evidence" value="ECO:0007669"/>
    <property type="project" value="InterPro"/>
</dbReference>
<dbReference type="PROSITE" id="PS00420">
    <property type="entry name" value="SRCR_1"/>
    <property type="match status" value="2"/>
</dbReference>
<dbReference type="InterPro" id="IPR016059">
    <property type="entry name" value="DNA_ligase_ATP-dep_CS"/>
</dbReference>
<dbReference type="InterPro" id="IPR036772">
    <property type="entry name" value="SRCR-like_dom_sf"/>
</dbReference>
<evidence type="ECO:0000256" key="1">
    <source>
        <dbReference type="ARBA" id="ARBA00004167"/>
    </source>
</evidence>
<dbReference type="Pfam" id="PF01186">
    <property type="entry name" value="Lysyl_oxidase"/>
    <property type="match status" value="1"/>
</dbReference>
<evidence type="ECO:0000256" key="8">
    <source>
        <dbReference type="ARBA" id="ARBA00023180"/>
    </source>
</evidence>
<dbReference type="Ensembl" id="ENSPSTT00000020179.1">
    <property type="protein sequence ID" value="ENSPSTP00000019262.1"/>
    <property type="gene ID" value="ENSPSTG00000013692.1"/>
</dbReference>
<keyword evidence="6" id="KW-0472">Membrane</keyword>
<dbReference type="InterPro" id="IPR050912">
    <property type="entry name" value="LOX-like_protein"/>
</dbReference>
<dbReference type="GO" id="GO:0030199">
    <property type="term" value="P:collagen fibril organization"/>
    <property type="evidence" value="ECO:0007669"/>
    <property type="project" value="TreeGrafter"/>
</dbReference>
<keyword evidence="8" id="KW-0325">Glycoprotein</keyword>
<dbReference type="PROSITE" id="PS00697">
    <property type="entry name" value="DNA_LIGASE_A1"/>
    <property type="match status" value="1"/>
</dbReference>
<keyword evidence="12" id="KW-1185">Reference proteome</keyword>
<keyword evidence="7 9" id="KW-1015">Disulfide bond</keyword>
<dbReference type="FunFam" id="3.10.250.10:FF:000016">
    <property type="entry name" value="Scavenger receptor cysteine-rich protein type 12"/>
    <property type="match status" value="2"/>
</dbReference>
<evidence type="ECO:0000256" key="3">
    <source>
        <dbReference type="ARBA" id="ARBA00022729"/>
    </source>
</evidence>
<feature type="disulfide bond" evidence="9">
    <location>
        <begin position="86"/>
        <end position="150"/>
    </location>
</feature>
<evidence type="ECO:0000256" key="4">
    <source>
        <dbReference type="ARBA" id="ARBA00022737"/>
    </source>
</evidence>
<comment type="caution">
    <text evidence="9">Lacks conserved residue(s) required for the propagation of feature annotation.</text>
</comment>
<dbReference type="Pfam" id="PF00530">
    <property type="entry name" value="SRCR"/>
    <property type="match status" value="2"/>
</dbReference>
<reference evidence="11" key="1">
    <citation type="submission" date="2025-08" db="UniProtKB">
        <authorList>
            <consortium name="Ensembl"/>
        </authorList>
    </citation>
    <scope>IDENTIFICATION</scope>
</reference>
<evidence type="ECO:0000313" key="12">
    <source>
        <dbReference type="Proteomes" id="UP000694428"/>
    </source>
</evidence>
<organism evidence="11 12">
    <name type="scientific">Pavo cristatus</name>
    <name type="common">Indian peafowl</name>
    <name type="synonym">Blue peafowl</name>
    <dbReference type="NCBI Taxonomy" id="9049"/>
    <lineage>
        <taxon>Eukaryota</taxon>
        <taxon>Metazoa</taxon>
        <taxon>Chordata</taxon>
        <taxon>Craniata</taxon>
        <taxon>Vertebrata</taxon>
        <taxon>Euteleostomi</taxon>
        <taxon>Archelosauria</taxon>
        <taxon>Archosauria</taxon>
        <taxon>Dinosauria</taxon>
        <taxon>Saurischia</taxon>
        <taxon>Theropoda</taxon>
        <taxon>Coelurosauria</taxon>
        <taxon>Aves</taxon>
        <taxon>Neognathae</taxon>
        <taxon>Galloanserae</taxon>
        <taxon>Galliformes</taxon>
        <taxon>Phasianidae</taxon>
        <taxon>Phasianinae</taxon>
        <taxon>Pavo</taxon>
    </lineage>
</organism>
<dbReference type="Gene3D" id="3.10.250.10">
    <property type="entry name" value="SRCR-like domain"/>
    <property type="match status" value="3"/>
</dbReference>
<evidence type="ECO:0000256" key="5">
    <source>
        <dbReference type="ARBA" id="ARBA00022989"/>
    </source>
</evidence>
<dbReference type="InterPro" id="IPR001695">
    <property type="entry name" value="Lysyl_oxidase"/>
</dbReference>
<accession>A0A8C9FRD0</accession>
<keyword evidence="3" id="KW-0732">Signal</keyword>
<dbReference type="SUPFAM" id="SSF56487">
    <property type="entry name" value="SRCR-like"/>
    <property type="match status" value="3"/>
</dbReference>
<keyword evidence="2" id="KW-0812">Transmembrane</keyword>
<dbReference type="PANTHER" id="PTHR45817:SF5">
    <property type="entry name" value="LYSYL OXIDASE HOMOLOG 4"/>
    <property type="match status" value="1"/>
</dbReference>
<dbReference type="FunFam" id="3.10.250.10:FF:000001">
    <property type="entry name" value="Lysyl oxidase 4 isoform X1"/>
    <property type="match status" value="1"/>
</dbReference>
<feature type="domain" description="SRCR" evidence="10">
    <location>
        <begin position="320"/>
        <end position="378"/>
    </location>
</feature>
<feature type="domain" description="SRCR" evidence="10">
    <location>
        <begin position="60"/>
        <end position="161"/>
    </location>
</feature>
<evidence type="ECO:0000256" key="6">
    <source>
        <dbReference type="ARBA" id="ARBA00023136"/>
    </source>
</evidence>
<dbReference type="SMART" id="SM00202">
    <property type="entry name" value="SR"/>
    <property type="match status" value="3"/>
</dbReference>
<dbReference type="AlphaFoldDB" id="A0A8C9FRD0"/>
<dbReference type="GO" id="GO:0005615">
    <property type="term" value="C:extracellular space"/>
    <property type="evidence" value="ECO:0007669"/>
    <property type="project" value="TreeGrafter"/>
</dbReference>
<comment type="subcellular location">
    <subcellularLocation>
        <location evidence="1">Membrane</location>
        <topology evidence="1">Single-pass membrane protein</topology>
    </subcellularLocation>
</comment>
<dbReference type="InterPro" id="IPR001190">
    <property type="entry name" value="SRCR"/>
</dbReference>
<evidence type="ECO:0000256" key="2">
    <source>
        <dbReference type="ARBA" id="ARBA00022692"/>
    </source>
</evidence>
<keyword evidence="5" id="KW-1133">Transmembrane helix</keyword>
<reference evidence="11" key="2">
    <citation type="submission" date="2025-09" db="UniProtKB">
        <authorList>
            <consortium name="Ensembl"/>
        </authorList>
    </citation>
    <scope>IDENTIFICATION</scope>
</reference>
<dbReference type="GO" id="GO:0005507">
    <property type="term" value="F:copper ion binding"/>
    <property type="evidence" value="ECO:0007669"/>
    <property type="project" value="InterPro"/>
</dbReference>
<dbReference type="PRINTS" id="PR00258">
    <property type="entry name" value="SPERACTRCPTR"/>
</dbReference>
<feature type="disulfide bond" evidence="9">
    <location>
        <begin position="99"/>
        <end position="160"/>
    </location>
</feature>
<dbReference type="PRINTS" id="PR00074">
    <property type="entry name" value="LYSYLOXIDASE"/>
</dbReference>
<feature type="domain" description="SRCR" evidence="10">
    <location>
        <begin position="191"/>
        <end position="298"/>
    </location>
</feature>
<evidence type="ECO:0000256" key="9">
    <source>
        <dbReference type="PROSITE-ProRule" id="PRU00196"/>
    </source>
</evidence>
<dbReference type="GO" id="GO:0004720">
    <property type="term" value="F:protein-lysine 6-oxidase activity"/>
    <property type="evidence" value="ECO:0007669"/>
    <property type="project" value="TreeGrafter"/>
</dbReference>
<evidence type="ECO:0000313" key="11">
    <source>
        <dbReference type="Ensembl" id="ENSPSTP00000019262.1"/>
    </source>
</evidence>
<feature type="disulfide bond" evidence="9">
    <location>
        <begin position="263"/>
        <end position="273"/>
    </location>
</feature>
<proteinExistence type="predicted"/>
<dbReference type="PANTHER" id="PTHR45817">
    <property type="entry name" value="LYSYL OXIDASE-LIKE-RELATED"/>
    <property type="match status" value="1"/>
</dbReference>
<name>A0A8C9FRD0_PAVCR</name>
<dbReference type="Proteomes" id="UP000694428">
    <property type="component" value="Unplaced"/>
</dbReference>